<comment type="function">
    <text evidence="5">Catalyzes the reversible hydration of carbon dioxide to form bicarbonate.</text>
</comment>
<dbReference type="SUPFAM" id="SSF53056">
    <property type="entry name" value="beta-carbonic anhydrase, cab"/>
    <property type="match status" value="1"/>
</dbReference>
<accession>A0A6J4L5E5</accession>
<evidence type="ECO:0000256" key="4">
    <source>
        <dbReference type="ARBA" id="ARBA00022833"/>
    </source>
</evidence>
<dbReference type="PANTHER" id="PTHR43175:SF3">
    <property type="entry name" value="CARBON DISULFIDE HYDROLASE"/>
    <property type="match status" value="1"/>
</dbReference>
<dbReference type="EC" id="4.2.1.1" evidence="2"/>
<dbReference type="InterPro" id="IPR001765">
    <property type="entry name" value="Carbonic_anhydrase"/>
</dbReference>
<organism evidence="8">
    <name type="scientific">uncultured Frankineae bacterium</name>
    <dbReference type="NCBI Taxonomy" id="437475"/>
    <lineage>
        <taxon>Bacteria</taxon>
        <taxon>Bacillati</taxon>
        <taxon>Actinomycetota</taxon>
        <taxon>Actinomycetes</taxon>
        <taxon>Frankiales</taxon>
        <taxon>environmental samples</taxon>
    </lineage>
</organism>
<evidence type="ECO:0000256" key="3">
    <source>
        <dbReference type="ARBA" id="ARBA00022723"/>
    </source>
</evidence>
<evidence type="ECO:0000256" key="1">
    <source>
        <dbReference type="ARBA" id="ARBA00006217"/>
    </source>
</evidence>
<feature type="binding site" evidence="7">
    <location>
        <position position="38"/>
    </location>
    <ligand>
        <name>Zn(2+)</name>
        <dbReference type="ChEBI" id="CHEBI:29105"/>
    </ligand>
</feature>
<dbReference type="AlphaFoldDB" id="A0A6J4L5E5"/>
<dbReference type="Gene3D" id="3.40.1050.10">
    <property type="entry name" value="Carbonic anhydrase"/>
    <property type="match status" value="1"/>
</dbReference>
<name>A0A6J4L5E5_9ACTN</name>
<feature type="binding site" evidence="7">
    <location>
        <position position="92"/>
    </location>
    <ligand>
        <name>Zn(2+)</name>
        <dbReference type="ChEBI" id="CHEBI:29105"/>
    </ligand>
</feature>
<dbReference type="InterPro" id="IPR036874">
    <property type="entry name" value="Carbonic_anhydrase_sf"/>
</dbReference>
<keyword evidence="4 7" id="KW-0862">Zinc</keyword>
<reference evidence="8" key="1">
    <citation type="submission" date="2020-02" db="EMBL/GenBank/DDBJ databases">
        <authorList>
            <person name="Meier V. D."/>
        </authorList>
    </citation>
    <scope>NUCLEOTIDE SEQUENCE</scope>
    <source>
        <strain evidence="8">AVDCRST_MAG07</strain>
    </source>
</reference>
<keyword evidence="8" id="KW-0456">Lyase</keyword>
<evidence type="ECO:0000256" key="7">
    <source>
        <dbReference type="PIRSR" id="PIRSR601765-1"/>
    </source>
</evidence>
<dbReference type="PANTHER" id="PTHR43175">
    <property type="entry name" value="CARBONIC ANHYDRASE"/>
    <property type="match status" value="1"/>
</dbReference>
<comment type="cofactor">
    <cofactor evidence="7">
        <name>Zn(2+)</name>
        <dbReference type="ChEBI" id="CHEBI:29105"/>
    </cofactor>
    <text evidence="7">Binds 1 zinc ion per subunit.</text>
</comment>
<evidence type="ECO:0000256" key="6">
    <source>
        <dbReference type="ARBA" id="ARBA00048348"/>
    </source>
</evidence>
<dbReference type="CDD" id="cd03379">
    <property type="entry name" value="beta_CA_cladeD"/>
    <property type="match status" value="1"/>
</dbReference>
<keyword evidence="3 7" id="KW-0479">Metal-binding</keyword>
<dbReference type="GO" id="GO:0008270">
    <property type="term" value="F:zinc ion binding"/>
    <property type="evidence" value="ECO:0007669"/>
    <property type="project" value="InterPro"/>
</dbReference>
<gene>
    <name evidence="8" type="ORF">AVDCRST_MAG07-1214</name>
</gene>
<evidence type="ECO:0000256" key="2">
    <source>
        <dbReference type="ARBA" id="ARBA00012925"/>
    </source>
</evidence>
<comment type="similarity">
    <text evidence="1">Belongs to the beta-class carbonic anhydrase family.</text>
</comment>
<dbReference type="EMBL" id="CADCUB010000055">
    <property type="protein sequence ID" value="CAA9319880.1"/>
    <property type="molecule type" value="Genomic_DNA"/>
</dbReference>
<comment type="catalytic activity">
    <reaction evidence="6">
        <text>hydrogencarbonate + H(+) = CO2 + H2O</text>
        <dbReference type="Rhea" id="RHEA:10748"/>
        <dbReference type="ChEBI" id="CHEBI:15377"/>
        <dbReference type="ChEBI" id="CHEBI:15378"/>
        <dbReference type="ChEBI" id="CHEBI:16526"/>
        <dbReference type="ChEBI" id="CHEBI:17544"/>
        <dbReference type="EC" id="4.2.1.1"/>
    </reaction>
</comment>
<sequence length="167" mass="17862">MSIGFDDLLSANREYAARPRAPLAGRAARGLAVVTCMDSRIEPLQMLGLSPGDAKILRNAGARVTDDVLRTLVLAVHLLGVDRVMVVAHTDCRMATVTDEQVHASIGEQSGIDTRSLQFATMADQLASLAHDVQRVRSWPYLPSGLPVLGCRYDVATGALEVAVPAQ</sequence>
<evidence type="ECO:0000313" key="8">
    <source>
        <dbReference type="EMBL" id="CAA9319880.1"/>
    </source>
</evidence>
<protein>
    <recommendedName>
        <fullName evidence="2">carbonic anhydrase</fullName>
        <ecNumber evidence="2">4.2.1.1</ecNumber>
    </recommendedName>
</protein>
<dbReference type="Pfam" id="PF00484">
    <property type="entry name" value="Pro_CA"/>
    <property type="match status" value="1"/>
</dbReference>
<proteinExistence type="inferred from homology"/>
<dbReference type="SMART" id="SM00947">
    <property type="entry name" value="Pro_CA"/>
    <property type="match status" value="1"/>
</dbReference>
<feature type="binding site" evidence="7">
    <location>
        <position position="36"/>
    </location>
    <ligand>
        <name>Zn(2+)</name>
        <dbReference type="ChEBI" id="CHEBI:29105"/>
    </ligand>
</feature>
<dbReference type="GO" id="GO:0004089">
    <property type="term" value="F:carbonate dehydratase activity"/>
    <property type="evidence" value="ECO:0007669"/>
    <property type="project" value="UniProtKB-EC"/>
</dbReference>
<feature type="binding site" evidence="7">
    <location>
        <position position="89"/>
    </location>
    <ligand>
        <name>Zn(2+)</name>
        <dbReference type="ChEBI" id="CHEBI:29105"/>
    </ligand>
</feature>
<evidence type="ECO:0000256" key="5">
    <source>
        <dbReference type="ARBA" id="ARBA00024993"/>
    </source>
</evidence>